<dbReference type="EMBL" id="BAABIL010000484">
    <property type="protein sequence ID" value="GAA4989636.1"/>
    <property type="molecule type" value="Genomic_DNA"/>
</dbReference>
<proteinExistence type="predicted"/>
<keyword evidence="3" id="KW-1185">Reference proteome</keyword>
<dbReference type="Proteomes" id="UP001501195">
    <property type="component" value="Unassembled WGS sequence"/>
</dbReference>
<evidence type="ECO:0000313" key="2">
    <source>
        <dbReference type="EMBL" id="GAA4989636.1"/>
    </source>
</evidence>
<dbReference type="Pfam" id="PF03372">
    <property type="entry name" value="Exo_endo_phos"/>
    <property type="match status" value="1"/>
</dbReference>
<evidence type="ECO:0000313" key="3">
    <source>
        <dbReference type="Proteomes" id="UP001501195"/>
    </source>
</evidence>
<dbReference type="GO" id="GO:0004519">
    <property type="term" value="F:endonuclease activity"/>
    <property type="evidence" value="ECO:0007669"/>
    <property type="project" value="UniProtKB-KW"/>
</dbReference>
<comment type="caution">
    <text evidence="2">The sequence shown here is derived from an EMBL/GenBank/DDBJ whole genome shotgun (WGS) entry which is preliminary data.</text>
</comment>
<accession>A0ABP9I723</accession>
<protein>
    <submittedName>
        <fullName evidence="2">Endonuclease/exonuclease/phosphatase family protein</fullName>
    </submittedName>
</protein>
<dbReference type="Gene3D" id="3.60.10.10">
    <property type="entry name" value="Endonuclease/exonuclease/phosphatase"/>
    <property type="match status" value="1"/>
</dbReference>
<name>A0ABP9I723_9ACTN</name>
<dbReference type="InterPro" id="IPR005135">
    <property type="entry name" value="Endo/exonuclease/phosphatase"/>
</dbReference>
<keyword evidence="2" id="KW-0378">Hydrolase</keyword>
<reference evidence="3" key="1">
    <citation type="journal article" date="2019" name="Int. J. Syst. Evol. Microbiol.">
        <title>The Global Catalogue of Microorganisms (GCM) 10K type strain sequencing project: providing services to taxonomists for standard genome sequencing and annotation.</title>
        <authorList>
            <consortium name="The Broad Institute Genomics Platform"/>
            <consortium name="The Broad Institute Genome Sequencing Center for Infectious Disease"/>
            <person name="Wu L."/>
            <person name="Ma J."/>
        </authorList>
    </citation>
    <scope>NUCLEOTIDE SEQUENCE [LARGE SCALE GENOMIC DNA]</scope>
    <source>
        <strain evidence="3">JCM 18126</strain>
    </source>
</reference>
<dbReference type="PANTHER" id="PTHR14859">
    <property type="entry name" value="CALCOFLUOR WHITE HYPERSENSITIVE PROTEIN PRECURSOR"/>
    <property type="match status" value="1"/>
</dbReference>
<organism evidence="2 3">
    <name type="scientific">Kineococcus glutinatus</name>
    <dbReference type="NCBI Taxonomy" id="1070872"/>
    <lineage>
        <taxon>Bacteria</taxon>
        <taxon>Bacillati</taxon>
        <taxon>Actinomycetota</taxon>
        <taxon>Actinomycetes</taxon>
        <taxon>Kineosporiales</taxon>
        <taxon>Kineosporiaceae</taxon>
        <taxon>Kineococcus</taxon>
    </lineage>
</organism>
<keyword evidence="2" id="KW-0540">Nuclease</keyword>
<feature type="domain" description="Endonuclease/exonuclease/phosphatase" evidence="1">
    <location>
        <begin position="20"/>
        <end position="262"/>
    </location>
</feature>
<dbReference type="SUPFAM" id="SSF56219">
    <property type="entry name" value="DNase I-like"/>
    <property type="match status" value="1"/>
</dbReference>
<dbReference type="PANTHER" id="PTHR14859:SF15">
    <property type="entry name" value="ENDONUCLEASE_EXONUCLEASE_PHOSPHATASE DOMAIN-CONTAINING PROTEIN"/>
    <property type="match status" value="1"/>
</dbReference>
<gene>
    <name evidence="2" type="ORF">GCM10023225_28700</name>
</gene>
<dbReference type="InterPro" id="IPR036691">
    <property type="entry name" value="Endo/exonu/phosph_ase_sf"/>
</dbReference>
<keyword evidence="2" id="KW-0255">Endonuclease</keyword>
<sequence length="270" mass="28817">MALGEARARTAGHTGPVRVATFNILHGRSPVDGRVDLDRFAAAVKALDADVLGLQEVDRDQPRSFGADLTAVAAEAMGAPEHQFVAALAGTPGATWMAATGDEQPGSASYGIALLSRLPVHSWETIRLPAPPTRMPVRFSGRRWPVLAQDEPRVAVAAVVDGPQGPLTVVTTHLSFVPRWNTWQLRRLVRALSSCCPEPLLLTGDLNMETDASVRTSGLRPLAHAPTFPAEAPVRQLDHVLARGDVGEVVSVSAPEAPMSDHRPLVVDLR</sequence>
<evidence type="ECO:0000259" key="1">
    <source>
        <dbReference type="Pfam" id="PF03372"/>
    </source>
</evidence>
<dbReference type="InterPro" id="IPR051916">
    <property type="entry name" value="GPI-anchor_lipid_remodeler"/>
</dbReference>